<keyword evidence="3" id="KW-1185">Reference proteome</keyword>
<organism evidence="2 3">
    <name type="scientific">Micromonospora carbonacea</name>
    <dbReference type="NCBI Taxonomy" id="47853"/>
    <lineage>
        <taxon>Bacteria</taxon>
        <taxon>Bacillati</taxon>
        <taxon>Actinomycetota</taxon>
        <taxon>Actinomycetes</taxon>
        <taxon>Micromonosporales</taxon>
        <taxon>Micromonosporaceae</taxon>
        <taxon>Micromonospora</taxon>
    </lineage>
</organism>
<feature type="region of interest" description="Disordered" evidence="1">
    <location>
        <begin position="1"/>
        <end position="27"/>
    </location>
</feature>
<dbReference type="AlphaFoldDB" id="A0A1C5ABB7"/>
<gene>
    <name evidence="2" type="ORF">GA0070563_11275</name>
</gene>
<protein>
    <recommendedName>
        <fullName evidence="4">GIY-YIG nuclease family protein</fullName>
    </recommendedName>
</protein>
<proteinExistence type="predicted"/>
<reference evidence="3" key="1">
    <citation type="submission" date="2016-06" db="EMBL/GenBank/DDBJ databases">
        <authorList>
            <person name="Varghese N."/>
            <person name="Submissions Spin"/>
        </authorList>
    </citation>
    <scope>NUCLEOTIDE SEQUENCE [LARGE SCALE GENOMIC DNA]</scope>
    <source>
        <strain evidence="3">DSM 43168</strain>
    </source>
</reference>
<dbReference type="EMBL" id="FMCT01000012">
    <property type="protein sequence ID" value="SCF42406.1"/>
    <property type="molecule type" value="Genomic_DNA"/>
</dbReference>
<evidence type="ECO:0000313" key="2">
    <source>
        <dbReference type="EMBL" id="SCF42406.1"/>
    </source>
</evidence>
<accession>A0A1C5ABB7</accession>
<name>A0A1C5ABB7_9ACTN</name>
<evidence type="ECO:0008006" key="4">
    <source>
        <dbReference type="Google" id="ProtNLM"/>
    </source>
</evidence>
<sequence length="245" mass="27569">MDSVDEHQTNEPCMSPVPLENENSTWTLDDMSPKMHQVHQRIALASMMRGGAPLIKRARSHIKPIDFFGVHRTICVTLLRLADSGQEVDIDTFESTFKAVDDQSDISEFLAVCGRMISSERRFPDFVEYRTLLDYLGQIEASPTALYFWYDAGGVLIYVGITNDVSVRQAAHAVRSSWAEFADHSKVQRFLSRAGAEKAEVKAIQSLKPIFNRVHNDTPEAKARLRAYLLKQGRADLLLSGIQRG</sequence>
<dbReference type="Proteomes" id="UP000183585">
    <property type="component" value="Unassembled WGS sequence"/>
</dbReference>
<evidence type="ECO:0000313" key="3">
    <source>
        <dbReference type="Proteomes" id="UP000183585"/>
    </source>
</evidence>
<evidence type="ECO:0000256" key="1">
    <source>
        <dbReference type="SAM" id="MobiDB-lite"/>
    </source>
</evidence>
<dbReference type="RefSeq" id="WP_074476869.1">
    <property type="nucleotide sequence ID" value="NZ_FMCT01000012.1"/>
</dbReference>